<sequence length="299" mass="32259">MSELAGLEEELAQAQEFVDTCKEALELDPDDADVKADMASFQQQIPVLKSKIAALKTQKVSAPSPSSGGAPKYDMSKHPKFQKPTTDTPPPPPAEDNRASFNVGDTVQAKYSADKSWYPATIVSKTGSPSDPVYTVKFKGYDEKEQKRKHEVRAVENKKRKADGTPVAPAAAAVPPPPMVTAPVQHGTVISAAPSIDPTLVQKREPSKVSDGPTRMPPAPKKLKGNKTLEKSKSSWNDWQKSGPKKPAIGGATKLKKDSQFRTPDLPNAKVGFTGSGKGMSKDQARAKWNFAQDDNPDE</sequence>
<dbReference type="PROSITE" id="PS50304">
    <property type="entry name" value="TUDOR"/>
    <property type="match status" value="1"/>
</dbReference>
<dbReference type="OrthoDB" id="79171at2759"/>
<feature type="compositionally biased region" description="Low complexity" evidence="1">
    <location>
        <begin position="61"/>
        <end position="71"/>
    </location>
</feature>
<feature type="compositionally biased region" description="Basic and acidic residues" evidence="1">
    <location>
        <begin position="143"/>
        <end position="157"/>
    </location>
</feature>
<dbReference type="EMBL" id="CP099418">
    <property type="protein sequence ID" value="USW48341.1"/>
    <property type="molecule type" value="Genomic_DNA"/>
</dbReference>
<gene>
    <name evidence="3" type="ORF">Slin15195_G016600</name>
</gene>
<dbReference type="InterPro" id="IPR002999">
    <property type="entry name" value="Tudor"/>
</dbReference>
<keyword evidence="4" id="KW-1185">Reference proteome</keyword>
<reference evidence="3" key="1">
    <citation type="submission" date="2022-06" db="EMBL/GenBank/DDBJ databases">
        <title>Complete genome sequences of two strains of the flax pathogen Septoria linicola.</title>
        <authorList>
            <person name="Lapalu N."/>
            <person name="Simon A."/>
            <person name="Demenou B."/>
            <person name="Paumier D."/>
            <person name="Guillot M.-P."/>
            <person name="Gout L."/>
            <person name="Valade R."/>
        </authorList>
    </citation>
    <scope>NUCLEOTIDE SEQUENCE</scope>
    <source>
        <strain evidence="3">SE15195</strain>
    </source>
</reference>
<feature type="region of interest" description="Disordered" evidence="1">
    <location>
        <begin position="143"/>
        <end position="284"/>
    </location>
</feature>
<dbReference type="SUPFAM" id="SSF63748">
    <property type="entry name" value="Tudor/PWWP/MBT"/>
    <property type="match status" value="1"/>
</dbReference>
<evidence type="ECO:0000313" key="3">
    <source>
        <dbReference type="EMBL" id="USW48341.1"/>
    </source>
</evidence>
<proteinExistence type="predicted"/>
<evidence type="ECO:0000259" key="2">
    <source>
        <dbReference type="PROSITE" id="PS50304"/>
    </source>
</evidence>
<dbReference type="Proteomes" id="UP001056384">
    <property type="component" value="Chromosome 1"/>
</dbReference>
<organism evidence="3 4">
    <name type="scientific">Septoria linicola</name>
    <dbReference type="NCBI Taxonomy" id="215465"/>
    <lineage>
        <taxon>Eukaryota</taxon>
        <taxon>Fungi</taxon>
        <taxon>Dikarya</taxon>
        <taxon>Ascomycota</taxon>
        <taxon>Pezizomycotina</taxon>
        <taxon>Dothideomycetes</taxon>
        <taxon>Dothideomycetidae</taxon>
        <taxon>Mycosphaerellales</taxon>
        <taxon>Mycosphaerellaceae</taxon>
        <taxon>Septoria</taxon>
    </lineage>
</organism>
<dbReference type="AlphaFoldDB" id="A0A9Q9APA0"/>
<name>A0A9Q9APA0_9PEZI</name>
<protein>
    <submittedName>
        <fullName evidence="3">Tudor domain-containing protein</fullName>
    </submittedName>
</protein>
<evidence type="ECO:0000313" key="4">
    <source>
        <dbReference type="Proteomes" id="UP001056384"/>
    </source>
</evidence>
<dbReference type="SMART" id="SM00333">
    <property type="entry name" value="TUDOR"/>
    <property type="match status" value="1"/>
</dbReference>
<evidence type="ECO:0000256" key="1">
    <source>
        <dbReference type="SAM" id="MobiDB-lite"/>
    </source>
</evidence>
<feature type="region of interest" description="Disordered" evidence="1">
    <location>
        <begin position="56"/>
        <end position="101"/>
    </location>
</feature>
<dbReference type="Gene3D" id="2.30.30.140">
    <property type="match status" value="1"/>
</dbReference>
<accession>A0A9Q9APA0</accession>
<feature type="domain" description="Tudor" evidence="2">
    <location>
        <begin position="100"/>
        <end position="162"/>
    </location>
</feature>